<dbReference type="RefSeq" id="WP_156097129.1">
    <property type="nucleotide sequence ID" value="NZ_ATLK01000001.1"/>
</dbReference>
<reference evidence="2 3" key="1">
    <citation type="journal article" date="2014" name="Appl. Environ. Microbiol.">
        <title>Genomic encyclopedia of type strains of the genus Bifidobacterium.</title>
        <authorList>
            <person name="Milani C."/>
            <person name="Lugli G.A."/>
            <person name="Duranti S."/>
            <person name="Turroni F."/>
            <person name="Bottacini F."/>
            <person name="Mangifesta M."/>
            <person name="Sanchez B."/>
            <person name="Viappiani A."/>
            <person name="Mancabelli L."/>
            <person name="Taminiau B."/>
            <person name="Delcenserie V."/>
            <person name="Barrangou R."/>
            <person name="Margolles A."/>
            <person name="van Sinderen D."/>
            <person name="Ventura M."/>
        </authorList>
    </citation>
    <scope>NUCLEOTIDE SEQUENCE [LARGE SCALE GENOMIC DNA]</scope>
    <source>
        <strain evidence="2 3">DSM 19703</strain>
    </source>
</reference>
<comment type="caution">
    <text evidence="2">The sequence shown here is derived from an EMBL/GenBank/DDBJ whole genome shotgun (WGS) entry which is preliminary data.</text>
</comment>
<sequence length="55" mass="5832">MGKQNSAYRVVSDCCLLVFVFSFGALVSPVSSPVSLGVHKGAVFCSWVTLLLLVV</sequence>
<keyword evidence="3" id="KW-1185">Reference proteome</keyword>
<protein>
    <submittedName>
        <fullName evidence="2">Uncharacterized protein</fullName>
    </submittedName>
</protein>
<evidence type="ECO:0000313" key="3">
    <source>
        <dbReference type="Proteomes" id="UP000028730"/>
    </source>
</evidence>
<keyword evidence="1" id="KW-0812">Transmembrane</keyword>
<evidence type="ECO:0000313" key="2">
    <source>
        <dbReference type="EMBL" id="KFF31506.1"/>
    </source>
</evidence>
<accession>A0A080N3F4</accession>
<proteinExistence type="predicted"/>
<evidence type="ECO:0000256" key="1">
    <source>
        <dbReference type="SAM" id="Phobius"/>
    </source>
</evidence>
<dbReference type="EMBL" id="ATLK01000001">
    <property type="protein sequence ID" value="KFF31506.1"/>
    <property type="molecule type" value="Genomic_DNA"/>
</dbReference>
<name>A0A080N3F4_9BIFI</name>
<keyword evidence="1" id="KW-1133">Transmembrane helix</keyword>
<organism evidence="2 3">
    <name type="scientific">Bifidobacterium bombi DSM 19703</name>
    <dbReference type="NCBI Taxonomy" id="1341695"/>
    <lineage>
        <taxon>Bacteria</taxon>
        <taxon>Bacillati</taxon>
        <taxon>Actinomycetota</taxon>
        <taxon>Actinomycetes</taxon>
        <taxon>Bifidobacteriales</taxon>
        <taxon>Bifidobacteriaceae</taxon>
        <taxon>Bifidobacterium</taxon>
    </lineage>
</organism>
<dbReference type="Proteomes" id="UP000028730">
    <property type="component" value="Unassembled WGS sequence"/>
</dbReference>
<feature type="transmembrane region" description="Helical" evidence="1">
    <location>
        <begin position="7"/>
        <end position="28"/>
    </location>
</feature>
<dbReference type="AlphaFoldDB" id="A0A080N3F4"/>
<keyword evidence="1" id="KW-0472">Membrane</keyword>
<gene>
    <name evidence="2" type="ORF">BBOMB_0874</name>
</gene>